<feature type="compositionally biased region" description="Basic and acidic residues" evidence="1">
    <location>
        <begin position="62"/>
        <end position="78"/>
    </location>
</feature>
<evidence type="ECO:0000313" key="2">
    <source>
        <dbReference type="EMBL" id="KAH3854599.1"/>
    </source>
</evidence>
<feature type="region of interest" description="Disordered" evidence="1">
    <location>
        <begin position="59"/>
        <end position="78"/>
    </location>
</feature>
<gene>
    <name evidence="2" type="ORF">DPMN_097144</name>
</gene>
<name>A0A9D4LB80_DREPO</name>
<organism evidence="2 3">
    <name type="scientific">Dreissena polymorpha</name>
    <name type="common">Zebra mussel</name>
    <name type="synonym">Mytilus polymorpha</name>
    <dbReference type="NCBI Taxonomy" id="45954"/>
    <lineage>
        <taxon>Eukaryota</taxon>
        <taxon>Metazoa</taxon>
        <taxon>Spiralia</taxon>
        <taxon>Lophotrochozoa</taxon>
        <taxon>Mollusca</taxon>
        <taxon>Bivalvia</taxon>
        <taxon>Autobranchia</taxon>
        <taxon>Heteroconchia</taxon>
        <taxon>Euheterodonta</taxon>
        <taxon>Imparidentia</taxon>
        <taxon>Neoheterodontei</taxon>
        <taxon>Myida</taxon>
        <taxon>Dreissenoidea</taxon>
        <taxon>Dreissenidae</taxon>
        <taxon>Dreissena</taxon>
    </lineage>
</organism>
<reference evidence="2" key="1">
    <citation type="journal article" date="2019" name="bioRxiv">
        <title>The Genome of the Zebra Mussel, Dreissena polymorpha: A Resource for Invasive Species Research.</title>
        <authorList>
            <person name="McCartney M.A."/>
            <person name="Auch B."/>
            <person name="Kono T."/>
            <person name="Mallez S."/>
            <person name="Zhang Y."/>
            <person name="Obille A."/>
            <person name="Becker A."/>
            <person name="Abrahante J.E."/>
            <person name="Garbe J."/>
            <person name="Badalamenti J.P."/>
            <person name="Herman A."/>
            <person name="Mangelson H."/>
            <person name="Liachko I."/>
            <person name="Sullivan S."/>
            <person name="Sone E.D."/>
            <person name="Koren S."/>
            <person name="Silverstein K.A.T."/>
            <person name="Beckman K.B."/>
            <person name="Gohl D.M."/>
        </authorList>
    </citation>
    <scope>NUCLEOTIDE SEQUENCE</scope>
    <source>
        <strain evidence="2">Duluth1</strain>
        <tissue evidence="2">Whole animal</tissue>
    </source>
</reference>
<reference evidence="2" key="2">
    <citation type="submission" date="2020-11" db="EMBL/GenBank/DDBJ databases">
        <authorList>
            <person name="McCartney M.A."/>
            <person name="Auch B."/>
            <person name="Kono T."/>
            <person name="Mallez S."/>
            <person name="Becker A."/>
            <person name="Gohl D.M."/>
            <person name="Silverstein K.A.T."/>
            <person name="Koren S."/>
            <person name="Bechman K.B."/>
            <person name="Herman A."/>
            <person name="Abrahante J.E."/>
            <person name="Garbe J."/>
        </authorList>
    </citation>
    <scope>NUCLEOTIDE SEQUENCE</scope>
    <source>
        <strain evidence="2">Duluth1</strain>
        <tissue evidence="2">Whole animal</tissue>
    </source>
</reference>
<protein>
    <submittedName>
        <fullName evidence="2">Uncharacterized protein</fullName>
    </submittedName>
</protein>
<evidence type="ECO:0000313" key="3">
    <source>
        <dbReference type="Proteomes" id="UP000828390"/>
    </source>
</evidence>
<proteinExistence type="predicted"/>
<keyword evidence="3" id="KW-1185">Reference proteome</keyword>
<accession>A0A9D4LB80</accession>
<evidence type="ECO:0000256" key="1">
    <source>
        <dbReference type="SAM" id="MobiDB-lite"/>
    </source>
</evidence>
<dbReference type="Proteomes" id="UP000828390">
    <property type="component" value="Unassembled WGS sequence"/>
</dbReference>
<dbReference type="EMBL" id="JAIWYP010000003">
    <property type="protein sequence ID" value="KAH3854599.1"/>
    <property type="molecule type" value="Genomic_DNA"/>
</dbReference>
<comment type="caution">
    <text evidence="2">The sequence shown here is derived from an EMBL/GenBank/DDBJ whole genome shotgun (WGS) entry which is preliminary data.</text>
</comment>
<dbReference type="AlphaFoldDB" id="A0A9D4LB80"/>
<sequence length="78" mass="8865">MSPNTALHLLYGAQDQRVCPEHDCSTCWSTRAPTDDRQMTKVVLVRTCHQAQHSLKDCYPGHARERSTLRPSEEKLDG</sequence>